<proteinExistence type="predicted"/>
<dbReference type="Proteomes" id="UP000826661">
    <property type="component" value="Chromosome III"/>
</dbReference>
<accession>A0A8G0LFN5</accession>
<dbReference type="AlphaFoldDB" id="A0A8G0LFN5"/>
<gene>
    <name evidence="2" type="ORF">H0G86_007070</name>
</gene>
<protein>
    <submittedName>
        <fullName evidence="2">Uncharacterized protein</fullName>
    </submittedName>
</protein>
<keyword evidence="3" id="KW-1185">Reference proteome</keyword>
<evidence type="ECO:0000256" key="1">
    <source>
        <dbReference type="SAM" id="MobiDB-lite"/>
    </source>
</evidence>
<dbReference type="EMBL" id="CP075866">
    <property type="protein sequence ID" value="QYS99954.1"/>
    <property type="molecule type" value="Genomic_DNA"/>
</dbReference>
<evidence type="ECO:0000313" key="2">
    <source>
        <dbReference type="EMBL" id="QYS99954.1"/>
    </source>
</evidence>
<reference evidence="2 3" key="1">
    <citation type="journal article" date="2021" name="BMC Genomics">
        <title>Telomere-to-telomere genome assembly of asparaginase-producing Trichoderma simmonsii.</title>
        <authorList>
            <person name="Chung D."/>
            <person name="Kwon Y.M."/>
            <person name="Yang Y."/>
        </authorList>
    </citation>
    <scope>NUCLEOTIDE SEQUENCE [LARGE SCALE GENOMIC DNA]</scope>
    <source>
        <strain evidence="2 3">GH-Sj1</strain>
    </source>
</reference>
<organism evidence="2 3">
    <name type="scientific">Trichoderma simmonsii</name>
    <dbReference type="NCBI Taxonomy" id="1491479"/>
    <lineage>
        <taxon>Eukaryota</taxon>
        <taxon>Fungi</taxon>
        <taxon>Dikarya</taxon>
        <taxon>Ascomycota</taxon>
        <taxon>Pezizomycotina</taxon>
        <taxon>Sordariomycetes</taxon>
        <taxon>Hypocreomycetidae</taxon>
        <taxon>Hypocreales</taxon>
        <taxon>Hypocreaceae</taxon>
        <taxon>Trichoderma</taxon>
    </lineage>
</organism>
<feature type="region of interest" description="Disordered" evidence="1">
    <location>
        <begin position="1"/>
        <end position="31"/>
    </location>
</feature>
<name>A0A8G0LFN5_9HYPO</name>
<sequence>MLVSTSREAKKRKKNKTLASLSVSGAPSDKSLANSEWRMVGRLLAGPMAGSIPGQIWAHLLRSRNGPPICHVMALDSADRRGVGRLITVRLTICTRYRLVSFCPARSEIRMDSRSDVRRPGEQGGRIIKILGSVLGSVAS</sequence>
<evidence type="ECO:0000313" key="3">
    <source>
        <dbReference type="Proteomes" id="UP000826661"/>
    </source>
</evidence>